<dbReference type="Pfam" id="PF07238">
    <property type="entry name" value="PilZ"/>
    <property type="match status" value="1"/>
</dbReference>
<proteinExistence type="predicted"/>
<dbReference type="InterPro" id="IPR009875">
    <property type="entry name" value="PilZ_domain"/>
</dbReference>
<evidence type="ECO:0000313" key="4">
    <source>
        <dbReference type="Proteomes" id="UP000676194"/>
    </source>
</evidence>
<organism evidence="3 4">
    <name type="scientific">Telmatocola sphagniphila</name>
    <dbReference type="NCBI Taxonomy" id="1123043"/>
    <lineage>
        <taxon>Bacteria</taxon>
        <taxon>Pseudomonadati</taxon>
        <taxon>Planctomycetota</taxon>
        <taxon>Planctomycetia</taxon>
        <taxon>Gemmatales</taxon>
        <taxon>Gemmataceae</taxon>
    </lineage>
</organism>
<dbReference type="KEGG" id="tsph:KIH39_10500"/>
<reference evidence="3" key="1">
    <citation type="submission" date="2021-05" db="EMBL/GenBank/DDBJ databases">
        <title>Complete genome sequence of the cellulolytic planctomycete Telmatocola sphagniphila SP2T and characterization of the first cellulase from planctomycetes.</title>
        <authorList>
            <person name="Rakitin A.L."/>
            <person name="Beletsky A.V."/>
            <person name="Naumoff D.G."/>
            <person name="Kulichevskaya I.S."/>
            <person name="Mardanov A.V."/>
            <person name="Ravin N.V."/>
            <person name="Dedysh S.N."/>
        </authorList>
    </citation>
    <scope>NUCLEOTIDE SEQUENCE</scope>
    <source>
        <strain evidence="3">SP2T</strain>
    </source>
</reference>
<keyword evidence="1" id="KW-0812">Transmembrane</keyword>
<dbReference type="EMBL" id="CP074694">
    <property type="protein sequence ID" value="QVL34310.1"/>
    <property type="molecule type" value="Genomic_DNA"/>
</dbReference>
<accession>A0A8E6BCD9</accession>
<evidence type="ECO:0000256" key="1">
    <source>
        <dbReference type="SAM" id="Phobius"/>
    </source>
</evidence>
<dbReference type="AlphaFoldDB" id="A0A8E6BCD9"/>
<feature type="domain" description="PilZ" evidence="2">
    <location>
        <begin position="70"/>
        <end position="158"/>
    </location>
</feature>
<gene>
    <name evidence="3" type="ORF">KIH39_10500</name>
</gene>
<evidence type="ECO:0000313" key="3">
    <source>
        <dbReference type="EMBL" id="QVL34310.1"/>
    </source>
</evidence>
<evidence type="ECO:0000259" key="2">
    <source>
        <dbReference type="Pfam" id="PF07238"/>
    </source>
</evidence>
<sequence>MSDLVKLFSELSLSDPSVWLAAGAFLAVVMFFVIRSRRPSRYLLSGGGSNADSNFLPPTNWNSAVRRTDEKRKSVRRGGVPTPISVVDPLQARRPMDAYVLDRSTGGIRIAIQKAIPIGSTAQVRPQNCSEEVPWIPIVVRNCREIGDYFEIGCQFEKELPWNLLLLFG</sequence>
<dbReference type="Proteomes" id="UP000676194">
    <property type="component" value="Chromosome"/>
</dbReference>
<keyword evidence="1" id="KW-0472">Membrane</keyword>
<dbReference type="RefSeq" id="WP_213499280.1">
    <property type="nucleotide sequence ID" value="NZ_CP074694.1"/>
</dbReference>
<feature type="transmembrane region" description="Helical" evidence="1">
    <location>
        <begin position="16"/>
        <end position="34"/>
    </location>
</feature>
<keyword evidence="1" id="KW-1133">Transmembrane helix</keyword>
<keyword evidence="4" id="KW-1185">Reference proteome</keyword>
<name>A0A8E6BCD9_9BACT</name>
<dbReference type="GO" id="GO:0035438">
    <property type="term" value="F:cyclic-di-GMP binding"/>
    <property type="evidence" value="ECO:0007669"/>
    <property type="project" value="InterPro"/>
</dbReference>
<protein>
    <submittedName>
        <fullName evidence="3">PilZ domain-containing protein</fullName>
    </submittedName>
</protein>